<dbReference type="SUPFAM" id="SSF49785">
    <property type="entry name" value="Galactose-binding domain-like"/>
    <property type="match status" value="1"/>
</dbReference>
<dbReference type="AlphaFoldDB" id="A0A919U547"/>
<dbReference type="PANTHER" id="PTHR43662:SF3">
    <property type="entry name" value="DOMAIN PROTEIN, PUTATIVE (AFU_ORTHOLOGUE AFUA_6G11970)-RELATED"/>
    <property type="match status" value="1"/>
</dbReference>
<organism evidence="3 4">
    <name type="scientific">Dactylosporangium siamense</name>
    <dbReference type="NCBI Taxonomy" id="685454"/>
    <lineage>
        <taxon>Bacteria</taxon>
        <taxon>Bacillati</taxon>
        <taxon>Actinomycetota</taxon>
        <taxon>Actinomycetes</taxon>
        <taxon>Micromonosporales</taxon>
        <taxon>Micromonosporaceae</taxon>
        <taxon>Dactylosporangium</taxon>
    </lineage>
</organism>
<dbReference type="Proteomes" id="UP000660611">
    <property type="component" value="Unassembled WGS sequence"/>
</dbReference>
<dbReference type="InterPro" id="IPR008979">
    <property type="entry name" value="Galactose-bd-like_sf"/>
</dbReference>
<evidence type="ECO:0000313" key="4">
    <source>
        <dbReference type="Proteomes" id="UP000660611"/>
    </source>
</evidence>
<gene>
    <name evidence="3" type="ORF">Dsi01nite_009050</name>
</gene>
<evidence type="ECO:0000313" key="3">
    <source>
        <dbReference type="EMBL" id="GIG42864.1"/>
    </source>
</evidence>
<dbReference type="Pfam" id="PF09362">
    <property type="entry name" value="DUF1996"/>
    <property type="match status" value="1"/>
</dbReference>
<protein>
    <recommendedName>
        <fullName evidence="2">F5/8 type C domain-containing protein</fullName>
    </recommendedName>
</protein>
<proteinExistence type="predicted"/>
<dbReference type="Pfam" id="PF00754">
    <property type="entry name" value="F5_F8_type_C"/>
    <property type="match status" value="1"/>
</dbReference>
<accession>A0A919U547</accession>
<sequence>MSARVLGRSSVRRLTIGLALTALVGTYAFMQGSADAAETPISQGKPVTASSAENGGSAAANAVDGNGGTRWSSAFSDPQWLQVDLGAPATITQVVLNWEAAYARDFTIQTSANGTSWTTINTTVNGTGGVQTLNVSGSGRYVKLNTTRRATQYGVSLWEFQVFGTGGSTPTNNPTTIPPGAVRVAEFLADCPFSHRLPDDPIVFPGLPGASHMHSFFGSTVTNGNSTVTDLANGPSNCNPAVDKSSYWVPTLYQDGVAKEPVITTFYYLGEGVNDAVRENTQSLPFGLRIVAGNAKATAPDATTISRWSCLHHNESGAGKDFINCPADSMLESYLDFPQCWNGRDLDSADHKSHMAYPVNGACPATHPVAVPKLRQVLRYPVNGDPARIRLSSGAGFTMHGDFFNAWPQAEMDRRVAYCIRLKVKCGANGQA</sequence>
<feature type="compositionally biased region" description="Low complexity" evidence="1">
    <location>
        <begin position="49"/>
        <end position="62"/>
    </location>
</feature>
<dbReference type="InterPro" id="IPR018535">
    <property type="entry name" value="DUF1996"/>
</dbReference>
<keyword evidence="4" id="KW-1185">Reference proteome</keyword>
<dbReference type="InterPro" id="IPR000421">
    <property type="entry name" value="FA58C"/>
</dbReference>
<evidence type="ECO:0000256" key="1">
    <source>
        <dbReference type="SAM" id="MobiDB-lite"/>
    </source>
</evidence>
<feature type="domain" description="F5/8 type C" evidence="2">
    <location>
        <begin position="29"/>
        <end position="165"/>
    </location>
</feature>
<name>A0A919U547_9ACTN</name>
<dbReference type="Gene3D" id="2.60.120.260">
    <property type="entry name" value="Galactose-binding domain-like"/>
    <property type="match status" value="1"/>
</dbReference>
<evidence type="ECO:0000259" key="2">
    <source>
        <dbReference type="PROSITE" id="PS50022"/>
    </source>
</evidence>
<dbReference type="PANTHER" id="PTHR43662">
    <property type="match status" value="1"/>
</dbReference>
<reference evidence="3" key="1">
    <citation type="submission" date="2021-01" db="EMBL/GenBank/DDBJ databases">
        <title>Whole genome shotgun sequence of Dactylosporangium siamense NBRC 106093.</title>
        <authorList>
            <person name="Komaki H."/>
            <person name="Tamura T."/>
        </authorList>
    </citation>
    <scope>NUCLEOTIDE SEQUENCE</scope>
    <source>
        <strain evidence="3">NBRC 106093</strain>
    </source>
</reference>
<dbReference type="PROSITE" id="PS50022">
    <property type="entry name" value="FA58C_3"/>
    <property type="match status" value="1"/>
</dbReference>
<dbReference type="EMBL" id="BONQ01000017">
    <property type="protein sequence ID" value="GIG42864.1"/>
    <property type="molecule type" value="Genomic_DNA"/>
</dbReference>
<feature type="region of interest" description="Disordered" evidence="1">
    <location>
        <begin position="39"/>
        <end position="63"/>
    </location>
</feature>
<comment type="caution">
    <text evidence="3">The sequence shown here is derived from an EMBL/GenBank/DDBJ whole genome shotgun (WGS) entry which is preliminary data.</text>
</comment>